<dbReference type="PANTHER" id="PTHR11040">
    <property type="entry name" value="ZINC/IRON TRANSPORTER"/>
    <property type="match status" value="1"/>
</dbReference>
<dbReference type="InterPro" id="IPR003689">
    <property type="entry name" value="ZIP"/>
</dbReference>
<reference evidence="6" key="1">
    <citation type="submission" date="2020-12" db="EMBL/GenBank/DDBJ databases">
        <authorList>
            <person name="Iha C."/>
        </authorList>
    </citation>
    <scope>NUCLEOTIDE SEQUENCE</scope>
</reference>
<feature type="transmembrane region" description="Helical" evidence="5">
    <location>
        <begin position="619"/>
        <end position="641"/>
    </location>
</feature>
<dbReference type="Pfam" id="PF02535">
    <property type="entry name" value="Zip"/>
    <property type="match status" value="1"/>
</dbReference>
<organism evidence="6 7">
    <name type="scientific">Ostreobium quekettii</name>
    <dbReference type="NCBI Taxonomy" id="121088"/>
    <lineage>
        <taxon>Eukaryota</taxon>
        <taxon>Viridiplantae</taxon>
        <taxon>Chlorophyta</taxon>
        <taxon>core chlorophytes</taxon>
        <taxon>Ulvophyceae</taxon>
        <taxon>TCBD clade</taxon>
        <taxon>Bryopsidales</taxon>
        <taxon>Ostreobineae</taxon>
        <taxon>Ostreobiaceae</taxon>
        <taxon>Ostreobium</taxon>
    </lineage>
</organism>
<dbReference type="Proteomes" id="UP000708148">
    <property type="component" value="Unassembled WGS sequence"/>
</dbReference>
<evidence type="ECO:0000313" key="7">
    <source>
        <dbReference type="Proteomes" id="UP000708148"/>
    </source>
</evidence>
<evidence type="ECO:0000256" key="4">
    <source>
        <dbReference type="ARBA" id="ARBA00023136"/>
    </source>
</evidence>
<evidence type="ECO:0000256" key="1">
    <source>
        <dbReference type="ARBA" id="ARBA00004141"/>
    </source>
</evidence>
<dbReference type="PANTHER" id="PTHR11040:SF70">
    <property type="entry name" value="OS05G0316100 PROTEIN"/>
    <property type="match status" value="1"/>
</dbReference>
<evidence type="ECO:0000256" key="2">
    <source>
        <dbReference type="ARBA" id="ARBA00022692"/>
    </source>
</evidence>
<evidence type="ECO:0000256" key="5">
    <source>
        <dbReference type="SAM" id="Phobius"/>
    </source>
</evidence>
<keyword evidence="2 5" id="KW-0812">Transmembrane</keyword>
<feature type="transmembrane region" description="Helical" evidence="5">
    <location>
        <begin position="588"/>
        <end position="607"/>
    </location>
</feature>
<dbReference type="EMBL" id="CAJHUC010001562">
    <property type="protein sequence ID" value="CAD7701534.1"/>
    <property type="molecule type" value="Genomic_DNA"/>
</dbReference>
<evidence type="ECO:0000256" key="3">
    <source>
        <dbReference type="ARBA" id="ARBA00022989"/>
    </source>
</evidence>
<feature type="transmembrane region" description="Helical" evidence="5">
    <location>
        <begin position="519"/>
        <end position="541"/>
    </location>
</feature>
<feature type="transmembrane region" description="Helical" evidence="5">
    <location>
        <begin position="482"/>
        <end position="499"/>
    </location>
</feature>
<feature type="transmembrane region" description="Helical" evidence="5">
    <location>
        <begin position="99"/>
        <end position="120"/>
    </location>
</feature>
<feature type="transmembrane region" description="Helical" evidence="5">
    <location>
        <begin position="548"/>
        <end position="568"/>
    </location>
</feature>
<dbReference type="AlphaFoldDB" id="A0A8S1J2F3"/>
<sequence length="645" mass="67359">MVADGCAPQVLDASGGKAVLEGGRQMSLREGDNVEQQKDQGGLNEVDDLWRPDKADVLPVVLSTLADVAQGRHKDLTQPQTGAARDVPATIMSVPTVTVFWNTLVMAVASGLGAVPFYFVKKMSKQLVGLSNAIACGVMLAASFDLLHEGEPYGPMLVVLGIIVGMLFIKYSQAYLEAYENVRFGVLEGSGARKILLVIGVMAAHAIGEGAGVGVSYSGSRGWSRGVLVTLAIGLHNIPEGLAVATVMVSMGESVGQALLWSIYSSLPQTLAAVPAFLFVEAFTTCLPVAMGFAAGSMIWVVFSELIPDALENVKPGRVATAATLSAAWLEGMRMILAQLENDGQLGSPIQADVRAAGPAFAALLPALLVPTAVVIFLTMSLPARPVFQGLLVGLKTGWGCTLVLRELLAGKEPIAVTILWCFVGIGITAGVRSVISAETAKEPQGADTSPVSVKVEQGYDPDPPVELPRTWPPQPGVKPQTFSALAVCLASIGALGVVEGLRLARAMVLRGGEVSHLLLPAALTGALLGTAIGLATLLFALPHQRRWLLASILVALPVLSALASILGHPLGVHDVPVDPTDTVGKTSAATGAALVYVSCTALWPFLQHAYPRGPWMGTALGALATLLVLGGMEIMCRWSPYCLR</sequence>
<keyword evidence="3 5" id="KW-1133">Transmembrane helix</keyword>
<feature type="transmembrane region" description="Helical" evidence="5">
    <location>
        <begin position="153"/>
        <end position="174"/>
    </location>
</feature>
<accession>A0A8S1J2F3</accession>
<comment type="caution">
    <text evidence="6">The sequence shown here is derived from an EMBL/GenBank/DDBJ whole genome shotgun (WGS) entry which is preliminary data.</text>
</comment>
<evidence type="ECO:0000313" key="6">
    <source>
        <dbReference type="EMBL" id="CAD7701534.1"/>
    </source>
</evidence>
<comment type="subcellular location">
    <subcellularLocation>
        <location evidence="1">Membrane</location>
        <topology evidence="1">Multi-pass membrane protein</topology>
    </subcellularLocation>
</comment>
<dbReference type="GO" id="GO:0005385">
    <property type="term" value="F:zinc ion transmembrane transporter activity"/>
    <property type="evidence" value="ECO:0007669"/>
    <property type="project" value="TreeGrafter"/>
</dbReference>
<dbReference type="GO" id="GO:0016020">
    <property type="term" value="C:membrane"/>
    <property type="evidence" value="ECO:0007669"/>
    <property type="project" value="UniProtKB-SubCell"/>
</dbReference>
<dbReference type="OrthoDB" id="262547at2759"/>
<feature type="transmembrane region" description="Helical" evidence="5">
    <location>
        <begin position="195"/>
        <end position="217"/>
    </location>
</feature>
<gene>
    <name evidence="6" type="ORF">OSTQU699_LOCUS6893</name>
</gene>
<name>A0A8S1J2F3_9CHLO</name>
<feature type="transmembrane region" description="Helical" evidence="5">
    <location>
        <begin position="127"/>
        <end position="147"/>
    </location>
</feature>
<evidence type="ECO:0008006" key="8">
    <source>
        <dbReference type="Google" id="ProtNLM"/>
    </source>
</evidence>
<keyword evidence="4 5" id="KW-0472">Membrane</keyword>
<feature type="transmembrane region" description="Helical" evidence="5">
    <location>
        <begin position="415"/>
        <end position="436"/>
    </location>
</feature>
<proteinExistence type="predicted"/>
<protein>
    <recommendedName>
        <fullName evidence="8">Zinc/iron permease</fullName>
    </recommendedName>
</protein>
<feature type="transmembrane region" description="Helical" evidence="5">
    <location>
        <begin position="276"/>
        <end position="303"/>
    </location>
</feature>
<keyword evidence="7" id="KW-1185">Reference proteome</keyword>
<feature type="transmembrane region" description="Helical" evidence="5">
    <location>
        <begin position="356"/>
        <end position="378"/>
    </location>
</feature>